<sequence>MPGEEEEATEGAVGGATAVVAVAEVVAAVAVVAVVAAAAVEWRDGDELGEVAGTGLSPAKVWVRETFSHVMAACDR</sequence>
<feature type="transmembrane region" description="Helical" evidence="1">
    <location>
        <begin position="12"/>
        <end position="40"/>
    </location>
</feature>
<dbReference type="AlphaFoldDB" id="A0A0H3WNQ0"/>
<keyword evidence="3" id="KW-1185">Reference proteome</keyword>
<dbReference type="Proteomes" id="UP000035651">
    <property type="component" value="Chromosome"/>
</dbReference>
<gene>
    <name evidence="2" type="ORF">AB870_00515</name>
</gene>
<accession>A0A0H3WNQ0</accession>
<proteinExistence type="predicted"/>
<name>A0A0H3WNQ0_9BURK</name>
<dbReference type="KEGG" id="pfg:AB870_00515"/>
<reference evidence="2" key="1">
    <citation type="submission" date="2016-06" db="EMBL/GenBank/DDBJ databases">
        <title>Complete Genome Sequence of Pandoraea faecigallinarum DSM-23572.</title>
        <authorList>
            <person name="Yong D."/>
            <person name="Ee R."/>
            <person name="Lim Y.-L."/>
            <person name="Yin W.-F."/>
            <person name="Chan K.-G."/>
        </authorList>
    </citation>
    <scope>NUCLEOTIDE SEQUENCE</scope>
    <source>
        <strain evidence="2">DSM 23572</strain>
    </source>
</reference>
<keyword evidence="1" id="KW-0472">Membrane</keyword>
<organism evidence="2 3">
    <name type="scientific">Pandoraea faecigallinarum</name>
    <dbReference type="NCBI Taxonomy" id="656179"/>
    <lineage>
        <taxon>Bacteria</taxon>
        <taxon>Pseudomonadati</taxon>
        <taxon>Pseudomonadota</taxon>
        <taxon>Betaproteobacteria</taxon>
        <taxon>Burkholderiales</taxon>
        <taxon>Burkholderiaceae</taxon>
        <taxon>Pandoraea</taxon>
    </lineage>
</organism>
<evidence type="ECO:0000256" key="1">
    <source>
        <dbReference type="SAM" id="Phobius"/>
    </source>
</evidence>
<dbReference type="EMBL" id="CP011807">
    <property type="protein sequence ID" value="AKM28935.1"/>
    <property type="molecule type" value="Genomic_DNA"/>
</dbReference>
<evidence type="ECO:0000313" key="3">
    <source>
        <dbReference type="Proteomes" id="UP000035651"/>
    </source>
</evidence>
<keyword evidence="1" id="KW-1133">Transmembrane helix</keyword>
<evidence type="ECO:0000313" key="2">
    <source>
        <dbReference type="EMBL" id="AKM28935.1"/>
    </source>
</evidence>
<protein>
    <submittedName>
        <fullName evidence="2">Uncharacterized protein</fullName>
    </submittedName>
</protein>
<keyword evidence="1" id="KW-0812">Transmembrane</keyword>